<dbReference type="OrthoDB" id="426032at2759"/>
<dbReference type="GeneID" id="25731260"/>
<reference evidence="1 2" key="1">
    <citation type="journal article" date="2013" name="BMC Genomics">
        <title>Reconstruction of the lipid metabolism for the microalga Monoraphidium neglectum from its genome sequence reveals characteristics suitable for biofuel production.</title>
        <authorList>
            <person name="Bogen C."/>
            <person name="Al-Dilaimi A."/>
            <person name="Albersmeier A."/>
            <person name="Wichmann J."/>
            <person name="Grundmann M."/>
            <person name="Rupp O."/>
            <person name="Lauersen K.J."/>
            <person name="Blifernez-Klassen O."/>
            <person name="Kalinowski J."/>
            <person name="Goesmann A."/>
            <person name="Mussgnug J.H."/>
            <person name="Kruse O."/>
        </authorList>
    </citation>
    <scope>NUCLEOTIDE SEQUENCE [LARGE SCALE GENOMIC DNA]</scope>
    <source>
        <strain evidence="1 2">SAG 48.87</strain>
    </source>
</reference>
<name>A0A0D2LRB3_9CHLO</name>
<evidence type="ECO:0000313" key="2">
    <source>
        <dbReference type="Proteomes" id="UP000054498"/>
    </source>
</evidence>
<feature type="non-terminal residue" evidence="1">
    <location>
        <position position="1"/>
    </location>
</feature>
<dbReference type="RefSeq" id="XP_013893219.1">
    <property type="nucleotide sequence ID" value="XM_014037765.1"/>
</dbReference>
<keyword evidence="2" id="KW-1185">Reference proteome</keyword>
<accession>A0A0D2LRB3</accession>
<proteinExistence type="predicted"/>
<dbReference type="KEGG" id="mng:MNEG_13765"/>
<organism evidence="1 2">
    <name type="scientific">Monoraphidium neglectum</name>
    <dbReference type="NCBI Taxonomy" id="145388"/>
    <lineage>
        <taxon>Eukaryota</taxon>
        <taxon>Viridiplantae</taxon>
        <taxon>Chlorophyta</taxon>
        <taxon>core chlorophytes</taxon>
        <taxon>Chlorophyceae</taxon>
        <taxon>CS clade</taxon>
        <taxon>Sphaeropleales</taxon>
        <taxon>Selenastraceae</taxon>
        <taxon>Monoraphidium</taxon>
    </lineage>
</organism>
<protein>
    <submittedName>
        <fullName evidence="1">Uncharacterized protein</fullName>
    </submittedName>
</protein>
<dbReference type="Proteomes" id="UP000054498">
    <property type="component" value="Unassembled WGS sequence"/>
</dbReference>
<gene>
    <name evidence="1" type="ORF">MNEG_13765</name>
</gene>
<dbReference type="STRING" id="145388.A0A0D2LRB3"/>
<evidence type="ECO:0000313" key="1">
    <source>
        <dbReference type="EMBL" id="KIY94199.1"/>
    </source>
</evidence>
<sequence length="109" mass="11054">VFNAQAQSGAYHLPRLLAAGYGTLRIELVDESPEHVAQLLNGYRDVALGRAPAGRLWSLLASLPDGNGRAGGVGGGSLDVRGERAAAELRPTAATVKAGAAAAAGPARR</sequence>
<dbReference type="EMBL" id="KK104254">
    <property type="protein sequence ID" value="KIY94199.1"/>
    <property type="molecule type" value="Genomic_DNA"/>
</dbReference>
<dbReference type="AlphaFoldDB" id="A0A0D2LRB3"/>